<dbReference type="SUPFAM" id="SSF50729">
    <property type="entry name" value="PH domain-like"/>
    <property type="match status" value="1"/>
</dbReference>
<evidence type="ECO:0000313" key="5">
    <source>
        <dbReference type="EMBL" id="KAF2073224.1"/>
    </source>
</evidence>
<dbReference type="Proteomes" id="UP000695562">
    <property type="component" value="Unassembled WGS sequence"/>
</dbReference>
<dbReference type="SUPFAM" id="SSF48065">
    <property type="entry name" value="DBL homology domain (DH-domain)"/>
    <property type="match status" value="1"/>
</dbReference>
<protein>
    <recommendedName>
        <fullName evidence="7">Pleckstrin domain-containing protein</fullName>
    </recommendedName>
</protein>
<proteinExistence type="predicted"/>
<dbReference type="SMART" id="SM00325">
    <property type="entry name" value="RhoGEF"/>
    <property type="match status" value="1"/>
</dbReference>
<feature type="compositionally biased region" description="Polar residues" evidence="1">
    <location>
        <begin position="930"/>
        <end position="946"/>
    </location>
</feature>
<dbReference type="PROSITE" id="PS50003">
    <property type="entry name" value="PH_DOMAIN"/>
    <property type="match status" value="1"/>
</dbReference>
<evidence type="ECO:0000256" key="2">
    <source>
        <dbReference type="SAM" id="Phobius"/>
    </source>
</evidence>
<feature type="transmembrane region" description="Helical" evidence="2">
    <location>
        <begin position="192"/>
        <end position="214"/>
    </location>
</feature>
<dbReference type="Pfam" id="PF00621">
    <property type="entry name" value="RhoGEF"/>
    <property type="match status" value="1"/>
</dbReference>
<dbReference type="InterPro" id="IPR011993">
    <property type="entry name" value="PH-like_dom_sf"/>
</dbReference>
<feature type="compositionally biased region" description="Low complexity" evidence="1">
    <location>
        <begin position="65"/>
        <end position="79"/>
    </location>
</feature>
<gene>
    <name evidence="5" type="ORF">CYY_005451</name>
</gene>
<dbReference type="InterPro" id="IPR000219">
    <property type="entry name" value="DH_dom"/>
</dbReference>
<evidence type="ECO:0008006" key="7">
    <source>
        <dbReference type="Google" id="ProtNLM"/>
    </source>
</evidence>
<reference evidence="5" key="1">
    <citation type="submission" date="2020-01" db="EMBL/GenBank/DDBJ databases">
        <title>Development of genomics and gene disruption for Polysphondylium violaceum indicates a role for the polyketide synthase stlB in stalk morphogenesis.</title>
        <authorList>
            <person name="Narita B."/>
            <person name="Kawabe Y."/>
            <person name="Kin K."/>
            <person name="Saito T."/>
            <person name="Gibbs R."/>
            <person name="Kuspa A."/>
            <person name="Muzny D."/>
            <person name="Queller D."/>
            <person name="Richards S."/>
            <person name="Strassman J."/>
            <person name="Sucgang R."/>
            <person name="Worley K."/>
            <person name="Schaap P."/>
        </authorList>
    </citation>
    <scope>NUCLEOTIDE SEQUENCE</scope>
    <source>
        <strain evidence="5">QSvi11</strain>
    </source>
</reference>
<keyword evidence="2" id="KW-0812">Transmembrane</keyword>
<keyword evidence="2" id="KW-1133">Transmembrane helix</keyword>
<dbReference type="InterPro" id="IPR053086">
    <property type="entry name" value="RhoGEF_domain"/>
</dbReference>
<feature type="transmembrane region" description="Helical" evidence="2">
    <location>
        <begin position="163"/>
        <end position="186"/>
    </location>
</feature>
<feature type="domain" description="DH" evidence="4">
    <location>
        <begin position="596"/>
        <end position="778"/>
    </location>
</feature>
<dbReference type="OrthoDB" id="660555at2759"/>
<name>A0A8J4PWD6_9MYCE</name>
<evidence type="ECO:0000259" key="3">
    <source>
        <dbReference type="PROSITE" id="PS50003"/>
    </source>
</evidence>
<feature type="transmembrane region" description="Helical" evidence="2">
    <location>
        <begin position="221"/>
        <end position="237"/>
    </location>
</feature>
<dbReference type="EMBL" id="AJWJ01000218">
    <property type="protein sequence ID" value="KAF2073224.1"/>
    <property type="molecule type" value="Genomic_DNA"/>
</dbReference>
<dbReference type="FunFam" id="1.20.900.10:FF:000003">
    <property type="entry name" value="Rho guanine nucleotide exchange factor 10 like"/>
    <property type="match status" value="1"/>
</dbReference>
<keyword evidence="6" id="KW-1185">Reference proteome</keyword>
<dbReference type="CDD" id="cd00160">
    <property type="entry name" value="RhoGEF"/>
    <property type="match status" value="1"/>
</dbReference>
<dbReference type="Gene3D" id="2.30.29.30">
    <property type="entry name" value="Pleckstrin-homology domain (PH domain)/Phosphotyrosine-binding domain (PTB)"/>
    <property type="match status" value="1"/>
</dbReference>
<dbReference type="InterPro" id="IPR001849">
    <property type="entry name" value="PH_domain"/>
</dbReference>
<evidence type="ECO:0000256" key="1">
    <source>
        <dbReference type="SAM" id="MobiDB-lite"/>
    </source>
</evidence>
<organism evidence="5 6">
    <name type="scientific">Polysphondylium violaceum</name>
    <dbReference type="NCBI Taxonomy" id="133409"/>
    <lineage>
        <taxon>Eukaryota</taxon>
        <taxon>Amoebozoa</taxon>
        <taxon>Evosea</taxon>
        <taxon>Eumycetozoa</taxon>
        <taxon>Dictyostelia</taxon>
        <taxon>Dictyosteliales</taxon>
        <taxon>Dictyosteliaceae</taxon>
        <taxon>Polysphondylium</taxon>
    </lineage>
</organism>
<feature type="transmembrane region" description="Helical" evidence="2">
    <location>
        <begin position="429"/>
        <end position="452"/>
    </location>
</feature>
<comment type="caution">
    <text evidence="5">The sequence shown here is derived from an EMBL/GenBank/DDBJ whole genome shotgun (WGS) entry which is preliminary data.</text>
</comment>
<feature type="region of interest" description="Disordered" evidence="1">
    <location>
        <begin position="28"/>
        <end position="80"/>
    </location>
</feature>
<evidence type="ECO:0000313" key="6">
    <source>
        <dbReference type="Proteomes" id="UP000695562"/>
    </source>
</evidence>
<feature type="transmembrane region" description="Helical" evidence="2">
    <location>
        <begin position="243"/>
        <end position="262"/>
    </location>
</feature>
<dbReference type="PANTHER" id="PTHR45834">
    <property type="entry name" value="RHO GUANINE NUCLEOTIDE EXCHANGE FACTOR 9-RELATED"/>
    <property type="match status" value="1"/>
</dbReference>
<sequence length="946" mass="107026">MNNDEQDSSSSRIPMISVSNLSQLSLNGCQGSDDDSSVQNNNSISSNTSHRYKSILLNKNGSTRSVNNSGGSLNGSTSSPKKFSIKNIGASVTMANFTGLFSKQTSSKDNHHHHSSFSDFTGKVFNSKGVKKLRNISRRRRQRKKSKDYALRRKISQLMNSRWAMIVMVIATLFLLYIDDLMLATLAPDNTVSYAIISSLKILVFIIFAIDIIFSIYVQRLNYVLTLFFPIDLISIASLIPDIIAFIFGITSIAHAINALSLSRTARVARMASRISRMAKIINFFNVFMCADRVSTKNKHELQLHTEPSSIGKKLLGKTSHKVVVMCLLIVLITSLTLPSPDNTPYYKSILNLLSLSANQNGINSTNFQDTFTEIQSNSQTVDILYLKIHGDDIYHSQEDTSDWFSNYIIKVDQGQDEIWIDNQRNEQVWAALGITLTTCLLIILSFGNLLISRDFQILVIKPIERMVSLIKKISSMDRGHDSDYGGGDTEDNEFDDDTTNNDTEGDINMSDLENQYPSDTDYSDSIGGFDEEPETNIIVEILSDLAKKKIDNYTKEKNIIDGRNQFNSNLQSLISGIKSWCQRKQYLAEGKIYSKRARIVKEIFTTETTYVNSLKTAIDAFLYPLRTNMIVPLEELNIIFSNIEVLASFNQGFLDKLAEKVNNWSINQSIGDVFSHLDESGDIYSTYVNNYNDAIKTIESLKKDNEKFTEFLLETRESKAKGIDLVAYLIMPVQRCPRYVLLLEDLVKSTPSDHADFANIELAVKNLKKLTVQLNERKRDSENKLAIQDIYMKLVPPVQDILTPGNSVIIQSKLKLDSEKFYFFLFNTGFLKTEKHDNELLVKQYLSIRDNPVQVTSIADVPSMKIFNCFQIKIDDQSLVLFAKTPEKKTEWINAFTQFTKVQTQRTKSMMMMNSSSQLRRSSTSQNSKNSPQLSSSRLSVNSKK</sequence>
<feature type="compositionally biased region" description="Low complexity" evidence="1">
    <location>
        <begin position="37"/>
        <end position="49"/>
    </location>
</feature>
<keyword evidence="2" id="KW-0472">Membrane</keyword>
<feature type="compositionally biased region" description="Acidic residues" evidence="1">
    <location>
        <begin position="489"/>
        <end position="506"/>
    </location>
</feature>
<feature type="region of interest" description="Disordered" evidence="1">
    <location>
        <begin position="913"/>
        <end position="946"/>
    </location>
</feature>
<dbReference type="PANTHER" id="PTHR45834:SF3">
    <property type="entry name" value="RHO GUANINE NUCLEOTIDE EXCHANGE FACTOR 3, ISOFORM L"/>
    <property type="match status" value="1"/>
</dbReference>
<evidence type="ECO:0000259" key="4">
    <source>
        <dbReference type="PROSITE" id="PS50010"/>
    </source>
</evidence>
<dbReference type="Gene3D" id="1.20.900.10">
    <property type="entry name" value="Dbl homology (DH) domain"/>
    <property type="match status" value="1"/>
</dbReference>
<dbReference type="InterPro" id="IPR035899">
    <property type="entry name" value="DBL_dom_sf"/>
</dbReference>
<dbReference type="GO" id="GO:0005829">
    <property type="term" value="C:cytosol"/>
    <property type="evidence" value="ECO:0007669"/>
    <property type="project" value="TreeGrafter"/>
</dbReference>
<accession>A0A8J4PWD6</accession>
<dbReference type="AlphaFoldDB" id="A0A8J4PWD6"/>
<feature type="region of interest" description="Disordered" evidence="1">
    <location>
        <begin position="477"/>
        <end position="515"/>
    </location>
</feature>
<feature type="compositionally biased region" description="Low complexity" evidence="1">
    <location>
        <begin position="913"/>
        <end position="929"/>
    </location>
</feature>
<dbReference type="GO" id="GO:0005085">
    <property type="term" value="F:guanyl-nucleotide exchange factor activity"/>
    <property type="evidence" value="ECO:0007669"/>
    <property type="project" value="InterPro"/>
</dbReference>
<dbReference type="SMART" id="SM00233">
    <property type="entry name" value="PH"/>
    <property type="match status" value="1"/>
</dbReference>
<dbReference type="PROSITE" id="PS50010">
    <property type="entry name" value="DH_2"/>
    <property type="match status" value="1"/>
</dbReference>
<feature type="domain" description="PH" evidence="3">
    <location>
        <begin position="869"/>
        <end position="902"/>
    </location>
</feature>